<dbReference type="Gene3D" id="3.20.20.140">
    <property type="entry name" value="Metal-dependent hydrolases"/>
    <property type="match status" value="1"/>
</dbReference>
<dbReference type="PANTHER" id="PTHR46124">
    <property type="entry name" value="D-AMINOACYL-TRNA DEACYLASE"/>
    <property type="match status" value="1"/>
</dbReference>
<evidence type="ECO:0000256" key="1">
    <source>
        <dbReference type="ARBA" id="ARBA00022723"/>
    </source>
</evidence>
<dbReference type="InterPro" id="IPR032466">
    <property type="entry name" value="Metal_Hydrolase"/>
</dbReference>
<dbReference type="FunFam" id="3.20.20.140:FF:000005">
    <property type="entry name" value="TatD family hydrolase"/>
    <property type="match status" value="1"/>
</dbReference>
<organism evidence="3">
    <name type="scientific">uncultured organism</name>
    <dbReference type="NCBI Taxonomy" id="155900"/>
    <lineage>
        <taxon>unclassified sequences</taxon>
        <taxon>environmental samples</taxon>
    </lineage>
</organism>
<gene>
    <name evidence="3" type="primary">tatD_2</name>
    <name evidence="3" type="ORF">KBTEX_01708</name>
</gene>
<dbReference type="GO" id="GO:0046872">
    <property type="term" value="F:metal ion binding"/>
    <property type="evidence" value="ECO:0007669"/>
    <property type="project" value="UniProtKB-KW"/>
</dbReference>
<dbReference type="GO" id="GO:0004527">
    <property type="term" value="F:exonuclease activity"/>
    <property type="evidence" value="ECO:0007669"/>
    <property type="project" value="UniProtKB-KW"/>
</dbReference>
<dbReference type="CDD" id="cd01310">
    <property type="entry name" value="TatD_DNAse"/>
    <property type="match status" value="1"/>
</dbReference>
<accession>A0A5B8RFB2</accession>
<sequence length="266" mass="28695">MDQLRPLVDIGVNLTHRRFAADRDAVMERARAAGVETMVLTGVDVAGSQSAAALAADAADCVNTAGVHPHHASDWDADTAAAVRALAGRAKTVAIGETGLDFNRDFSPRRAQENAFAAQLELAAELGLPVFLHQRDAAERFTAILADYRDALPGAVVHCFTDGRDVLHPLLDLDCHIGVTGWVCDERRGSALRECLGDIPGDRLMVETDAPFLPPRDMRPKPPHGRNEPAFLVHVARRVADLRGESAEALAEATTRNARAFFRLEG</sequence>
<reference evidence="3" key="1">
    <citation type="submission" date="2019-06" db="EMBL/GenBank/DDBJ databases">
        <authorList>
            <person name="Murdoch R.W."/>
            <person name="Fathepure B."/>
        </authorList>
    </citation>
    <scope>NUCLEOTIDE SEQUENCE</scope>
</reference>
<protein>
    <submittedName>
        <fullName evidence="3">3'-5' ssDNA/RNA exonuclease TatD</fullName>
        <ecNumber evidence="3">3.1.11.-</ecNumber>
    </submittedName>
</protein>
<evidence type="ECO:0000256" key="2">
    <source>
        <dbReference type="ARBA" id="ARBA00022801"/>
    </source>
</evidence>
<dbReference type="InterPro" id="IPR001130">
    <property type="entry name" value="TatD-like"/>
</dbReference>
<dbReference type="EC" id="3.1.11.-" evidence="3"/>
<keyword evidence="1" id="KW-0479">Metal-binding</keyword>
<keyword evidence="2 3" id="KW-0378">Hydrolase</keyword>
<dbReference type="PIRSF" id="PIRSF005902">
    <property type="entry name" value="DNase_TatD"/>
    <property type="match status" value="1"/>
</dbReference>
<dbReference type="InterPro" id="IPR018228">
    <property type="entry name" value="DNase_TatD-rel_CS"/>
</dbReference>
<dbReference type="PROSITE" id="PS01090">
    <property type="entry name" value="TATD_2"/>
    <property type="match status" value="1"/>
</dbReference>
<dbReference type="PANTHER" id="PTHR46124:SF2">
    <property type="entry name" value="D-AMINOACYL-TRNA DEACYLASE"/>
    <property type="match status" value="1"/>
</dbReference>
<keyword evidence="3" id="KW-0269">Exonuclease</keyword>
<keyword evidence="3" id="KW-0540">Nuclease</keyword>
<dbReference type="Pfam" id="PF01026">
    <property type="entry name" value="TatD_DNase"/>
    <property type="match status" value="1"/>
</dbReference>
<proteinExistence type="predicted"/>
<dbReference type="EMBL" id="MN079100">
    <property type="protein sequence ID" value="QEA05387.1"/>
    <property type="molecule type" value="Genomic_DNA"/>
</dbReference>
<evidence type="ECO:0000313" key="3">
    <source>
        <dbReference type="EMBL" id="QEA05387.1"/>
    </source>
</evidence>
<name>A0A5B8RFB2_9ZZZZ</name>
<dbReference type="AlphaFoldDB" id="A0A5B8RFB2"/>
<dbReference type="SUPFAM" id="SSF51556">
    <property type="entry name" value="Metallo-dependent hydrolases"/>
    <property type="match status" value="1"/>
</dbReference>